<dbReference type="Gene3D" id="1.10.510.10">
    <property type="entry name" value="Transferase(Phosphotransferase) domain 1"/>
    <property type="match status" value="1"/>
</dbReference>
<dbReference type="EMBL" id="JAJFZT010000001">
    <property type="protein sequence ID" value="MCC3271919.1"/>
    <property type="molecule type" value="Genomic_DNA"/>
</dbReference>
<dbReference type="SMART" id="SM00740">
    <property type="entry name" value="PASTA"/>
    <property type="match status" value="4"/>
</dbReference>
<dbReference type="GO" id="GO:0005524">
    <property type="term" value="F:ATP binding"/>
    <property type="evidence" value="ECO:0007669"/>
    <property type="project" value="UniProtKB-KW"/>
</dbReference>
<dbReference type="Pfam" id="PF00069">
    <property type="entry name" value="Pkinase"/>
    <property type="match status" value="1"/>
</dbReference>
<dbReference type="Pfam" id="PF03793">
    <property type="entry name" value="PASTA"/>
    <property type="match status" value="4"/>
</dbReference>
<feature type="domain" description="Protein kinase" evidence="11">
    <location>
        <begin position="18"/>
        <end position="277"/>
    </location>
</feature>
<keyword evidence="6" id="KW-0067">ATP-binding</keyword>
<name>A0A9X1SAK6_9MICC</name>
<evidence type="ECO:0000256" key="7">
    <source>
        <dbReference type="ARBA" id="ARBA00047899"/>
    </source>
</evidence>
<keyword evidence="10" id="KW-0472">Membrane</keyword>
<evidence type="ECO:0000259" key="12">
    <source>
        <dbReference type="PROSITE" id="PS51178"/>
    </source>
</evidence>
<evidence type="ECO:0000256" key="6">
    <source>
        <dbReference type="ARBA" id="ARBA00022840"/>
    </source>
</evidence>
<dbReference type="RefSeq" id="WP_227928051.1">
    <property type="nucleotide sequence ID" value="NZ_CP094984.1"/>
</dbReference>
<evidence type="ECO:0000256" key="10">
    <source>
        <dbReference type="SAM" id="Phobius"/>
    </source>
</evidence>
<feature type="transmembrane region" description="Helical" evidence="10">
    <location>
        <begin position="441"/>
        <end position="462"/>
    </location>
</feature>
<dbReference type="InterPro" id="IPR000719">
    <property type="entry name" value="Prot_kinase_dom"/>
</dbReference>
<dbReference type="GO" id="GO:0045717">
    <property type="term" value="P:negative regulation of fatty acid biosynthetic process"/>
    <property type="evidence" value="ECO:0007669"/>
    <property type="project" value="UniProtKB-ARBA"/>
</dbReference>
<evidence type="ECO:0000256" key="5">
    <source>
        <dbReference type="ARBA" id="ARBA00022777"/>
    </source>
</evidence>
<evidence type="ECO:0000313" key="13">
    <source>
        <dbReference type="EMBL" id="MCC3271919.1"/>
    </source>
</evidence>
<dbReference type="Proteomes" id="UP001155145">
    <property type="component" value="Unassembled WGS sequence"/>
</dbReference>
<dbReference type="InterPro" id="IPR011009">
    <property type="entry name" value="Kinase-like_dom_sf"/>
</dbReference>
<evidence type="ECO:0000256" key="2">
    <source>
        <dbReference type="ARBA" id="ARBA00022527"/>
    </source>
</evidence>
<dbReference type="InterPro" id="IPR008271">
    <property type="entry name" value="Ser/Thr_kinase_AS"/>
</dbReference>
<comment type="catalytic activity">
    <reaction evidence="7">
        <text>L-threonyl-[protein] + ATP = O-phospho-L-threonyl-[protein] + ADP + H(+)</text>
        <dbReference type="Rhea" id="RHEA:46608"/>
        <dbReference type="Rhea" id="RHEA-COMP:11060"/>
        <dbReference type="Rhea" id="RHEA-COMP:11605"/>
        <dbReference type="ChEBI" id="CHEBI:15378"/>
        <dbReference type="ChEBI" id="CHEBI:30013"/>
        <dbReference type="ChEBI" id="CHEBI:30616"/>
        <dbReference type="ChEBI" id="CHEBI:61977"/>
        <dbReference type="ChEBI" id="CHEBI:456216"/>
        <dbReference type="EC" id="2.7.11.1"/>
    </reaction>
</comment>
<keyword evidence="10" id="KW-1133">Transmembrane helix</keyword>
<dbReference type="PROSITE" id="PS50011">
    <property type="entry name" value="PROTEIN_KINASE_DOM"/>
    <property type="match status" value="1"/>
</dbReference>
<dbReference type="PANTHER" id="PTHR43289">
    <property type="entry name" value="MITOGEN-ACTIVATED PROTEIN KINASE KINASE KINASE 20-RELATED"/>
    <property type="match status" value="1"/>
</dbReference>
<evidence type="ECO:0000313" key="14">
    <source>
        <dbReference type="EMBL" id="UON93263.1"/>
    </source>
</evidence>
<feature type="domain" description="PASTA" evidence="12">
    <location>
        <begin position="600"/>
        <end position="667"/>
    </location>
</feature>
<evidence type="ECO:0000259" key="11">
    <source>
        <dbReference type="PROSITE" id="PS50011"/>
    </source>
</evidence>
<dbReference type="Gene3D" id="3.30.200.20">
    <property type="entry name" value="Phosphorylase Kinase, domain 1"/>
    <property type="match status" value="1"/>
</dbReference>
<dbReference type="FunFam" id="3.30.200.20:FF:000035">
    <property type="entry name" value="Serine/threonine protein kinase Stk1"/>
    <property type="match status" value="1"/>
</dbReference>
<dbReference type="GO" id="GO:0004674">
    <property type="term" value="F:protein serine/threonine kinase activity"/>
    <property type="evidence" value="ECO:0007669"/>
    <property type="project" value="UniProtKB-KW"/>
</dbReference>
<feature type="region of interest" description="Disordered" evidence="9">
    <location>
        <begin position="352"/>
        <end position="434"/>
    </location>
</feature>
<keyword evidence="4" id="KW-0547">Nucleotide-binding</keyword>
<sequence length="730" mass="76448">MHDPVKDSLVDTLVDDRYFVRSLIARGGMSSVYLATDRRLDRDVALKVLFPHLAADRGFLRRFESEAKSAARLSHPHVVGVLDQGITDSLAYLVMEYVPGRTLRGLLDERHALSPRLALALMDAVVEGLAAAHDAGLVHRDVKPENVLLADNGRIKIADFGLARAVSTSTNTGTLVGTVAYLAPELVTGDGGDERSDVYSAGILLYEMLTGRQPFTGDSPIQVAFAHVHSAVPAPSALCPGLAEDLDELVRWCTARDPEERPVNGRALLGELRHIRTTLTDEELDFRCTTGSASGDMPTEALSRSGAAAATGATEVIGASDPTSIIDASALDQDPHGSDTGRDANHTEVLSRSEHATTVFPGGLGTAGDDGDGTADGYPHDGFEDGEDDEGDDGTGNEQAGTRAQRRLARRADRNRLRDSDRQAHRPQVGLRSGRSGRRGVLLALVLTVLLCAAAFAGWFFGAGPGALVSIPDVSNASVDEAGDQLGGAGLNFTTTEVYDEVVAAGFAVGTDPAAPGEVRRYRPVTLLVSKGPQLFAVPNIVQRSLDAAESDLADAELALGGVTEEYSETVSAGAIISQRPTPDTMLRLGATVDVTVSKGPAPVEVPSVTGQSEEAAVKAIEDSGLTAAVAPDKVNSATVPAGAVVSQTPEAGLLERGQTVTLTISLGPRMVEVPNYVGRRAEEARADLEGRGFNVQVENLLGGLLGLVRDQDPGAGTAPEGSTVILKVV</sequence>
<keyword evidence="3" id="KW-0808">Transferase</keyword>
<dbReference type="PANTHER" id="PTHR43289:SF34">
    <property type="entry name" value="SERINE_THREONINE-PROTEIN KINASE YBDM-RELATED"/>
    <property type="match status" value="1"/>
</dbReference>
<keyword evidence="2" id="KW-0723">Serine/threonine-protein kinase</keyword>
<dbReference type="CDD" id="cd06577">
    <property type="entry name" value="PASTA_pknB"/>
    <property type="match status" value="4"/>
</dbReference>
<evidence type="ECO:0000256" key="4">
    <source>
        <dbReference type="ARBA" id="ARBA00022741"/>
    </source>
</evidence>
<evidence type="ECO:0000256" key="8">
    <source>
        <dbReference type="ARBA" id="ARBA00048679"/>
    </source>
</evidence>
<dbReference type="Proteomes" id="UP000829758">
    <property type="component" value="Chromosome"/>
</dbReference>
<dbReference type="SMART" id="SM00220">
    <property type="entry name" value="S_TKc"/>
    <property type="match status" value="1"/>
</dbReference>
<feature type="domain" description="PASTA" evidence="12">
    <location>
        <begin position="532"/>
        <end position="599"/>
    </location>
</feature>
<dbReference type="SUPFAM" id="SSF56112">
    <property type="entry name" value="Protein kinase-like (PK-like)"/>
    <property type="match status" value="1"/>
</dbReference>
<evidence type="ECO:0000313" key="16">
    <source>
        <dbReference type="Proteomes" id="UP001155145"/>
    </source>
</evidence>
<feature type="domain" description="PASTA" evidence="12">
    <location>
        <begin position="464"/>
        <end position="531"/>
    </location>
</feature>
<dbReference type="FunFam" id="1.10.510.10:FF:000021">
    <property type="entry name" value="Serine/threonine protein kinase"/>
    <property type="match status" value="1"/>
</dbReference>
<dbReference type="CDD" id="cd14014">
    <property type="entry name" value="STKc_PknB_like"/>
    <property type="match status" value="1"/>
</dbReference>
<evidence type="ECO:0000256" key="1">
    <source>
        <dbReference type="ARBA" id="ARBA00012513"/>
    </source>
</evidence>
<keyword evidence="10" id="KW-0812">Transmembrane</keyword>
<protein>
    <recommendedName>
        <fullName evidence="1">non-specific serine/threonine protein kinase</fullName>
        <ecNumber evidence="1">2.7.11.1</ecNumber>
    </recommendedName>
</protein>
<dbReference type="EC" id="2.7.11.1" evidence="1"/>
<feature type="compositionally biased region" description="Basic and acidic residues" evidence="9">
    <location>
        <begin position="410"/>
        <end position="424"/>
    </location>
</feature>
<reference evidence="13" key="1">
    <citation type="submission" date="2021-10" db="EMBL/GenBank/DDBJ databases">
        <title>Novel species in genus Arthrobacter.</title>
        <authorList>
            <person name="Liu Y."/>
        </authorList>
    </citation>
    <scope>NUCLEOTIDE SEQUENCE</scope>
    <source>
        <strain evidence="15">zg-Y462</strain>
        <strain evidence="13">Zg-Y462</strain>
    </source>
</reference>
<feature type="compositionally biased region" description="Acidic residues" evidence="9">
    <location>
        <begin position="384"/>
        <end position="395"/>
    </location>
</feature>
<accession>A0A9X1SAK6</accession>
<dbReference type="PROSITE" id="PS51178">
    <property type="entry name" value="PASTA"/>
    <property type="match status" value="4"/>
</dbReference>
<evidence type="ECO:0000256" key="3">
    <source>
        <dbReference type="ARBA" id="ARBA00022679"/>
    </source>
</evidence>
<keyword evidence="5" id="KW-0418">Kinase</keyword>
<feature type="domain" description="PASTA" evidence="12">
    <location>
        <begin position="668"/>
        <end position="730"/>
    </location>
</feature>
<proteinExistence type="predicted"/>
<dbReference type="AlphaFoldDB" id="A0A9X1SAK6"/>
<dbReference type="EMBL" id="CP094984">
    <property type="protein sequence ID" value="UON93263.1"/>
    <property type="molecule type" value="Genomic_DNA"/>
</dbReference>
<comment type="catalytic activity">
    <reaction evidence="8">
        <text>L-seryl-[protein] + ATP = O-phospho-L-seryl-[protein] + ADP + H(+)</text>
        <dbReference type="Rhea" id="RHEA:17989"/>
        <dbReference type="Rhea" id="RHEA-COMP:9863"/>
        <dbReference type="Rhea" id="RHEA-COMP:11604"/>
        <dbReference type="ChEBI" id="CHEBI:15378"/>
        <dbReference type="ChEBI" id="CHEBI:29999"/>
        <dbReference type="ChEBI" id="CHEBI:30616"/>
        <dbReference type="ChEBI" id="CHEBI:83421"/>
        <dbReference type="ChEBI" id="CHEBI:456216"/>
        <dbReference type="EC" id="2.7.11.1"/>
    </reaction>
</comment>
<evidence type="ECO:0000313" key="15">
    <source>
        <dbReference type="Proteomes" id="UP000829758"/>
    </source>
</evidence>
<dbReference type="InterPro" id="IPR005543">
    <property type="entry name" value="PASTA_dom"/>
</dbReference>
<organism evidence="13 16">
    <name type="scientific">Arthrobacter zhangbolii</name>
    <dbReference type="NCBI Taxonomy" id="2886936"/>
    <lineage>
        <taxon>Bacteria</taxon>
        <taxon>Bacillati</taxon>
        <taxon>Actinomycetota</taxon>
        <taxon>Actinomycetes</taxon>
        <taxon>Micrococcales</taxon>
        <taxon>Micrococcaceae</taxon>
        <taxon>Arthrobacter</taxon>
    </lineage>
</organism>
<dbReference type="PROSITE" id="PS00108">
    <property type="entry name" value="PROTEIN_KINASE_ST"/>
    <property type="match status" value="1"/>
</dbReference>
<keyword evidence="15" id="KW-1185">Reference proteome</keyword>
<gene>
    <name evidence="13" type="ORF">LJ755_04135</name>
    <name evidence="14" type="ORF">MUK71_06560</name>
</gene>
<evidence type="ECO:0000256" key="9">
    <source>
        <dbReference type="SAM" id="MobiDB-lite"/>
    </source>
</evidence>
<dbReference type="Gene3D" id="3.30.10.20">
    <property type="match status" value="4"/>
</dbReference>